<name>A0A8S5M0C5_9CAUD</name>
<dbReference type="GO" id="GO:0006355">
    <property type="term" value="P:regulation of DNA-templated transcription"/>
    <property type="evidence" value="ECO:0007669"/>
    <property type="project" value="InterPro"/>
</dbReference>
<dbReference type="InterPro" id="IPR006197">
    <property type="entry name" value="Peptidase_S24_LexA"/>
</dbReference>
<dbReference type="PANTHER" id="PTHR40661:SF1">
    <property type="entry name" value="HTH CRO_C1-TYPE DOMAIN-CONTAINING PROTEIN"/>
    <property type="match status" value="1"/>
</dbReference>
<evidence type="ECO:0000256" key="9">
    <source>
        <dbReference type="ARBA" id="ARBA00023236"/>
    </source>
</evidence>
<protein>
    <submittedName>
        <fullName evidence="11">Repressor protein CI</fullName>
    </submittedName>
</protein>
<dbReference type="Pfam" id="PF01381">
    <property type="entry name" value="HTH_3"/>
    <property type="match status" value="1"/>
</dbReference>
<dbReference type="PROSITE" id="PS50943">
    <property type="entry name" value="HTH_CROC1"/>
    <property type="match status" value="1"/>
</dbReference>
<evidence type="ECO:0000259" key="10">
    <source>
        <dbReference type="PROSITE" id="PS50943"/>
    </source>
</evidence>
<evidence type="ECO:0000256" key="7">
    <source>
        <dbReference type="ARBA" id="ARBA00023163"/>
    </source>
</evidence>
<dbReference type="PRINTS" id="PR00726">
    <property type="entry name" value="LEXASERPTASE"/>
</dbReference>
<dbReference type="GO" id="GO:0016787">
    <property type="term" value="F:hydrolase activity"/>
    <property type="evidence" value="ECO:0007669"/>
    <property type="project" value="UniProtKB-KW"/>
</dbReference>
<dbReference type="EMBL" id="BK014786">
    <property type="protein sequence ID" value="DAD75584.1"/>
    <property type="molecule type" value="Genomic_DNA"/>
</dbReference>
<keyword evidence="2" id="KW-0227">DNA damage</keyword>
<evidence type="ECO:0000256" key="3">
    <source>
        <dbReference type="ARBA" id="ARBA00022801"/>
    </source>
</evidence>
<keyword evidence="6" id="KW-0238">DNA-binding</keyword>
<evidence type="ECO:0000256" key="2">
    <source>
        <dbReference type="ARBA" id="ARBA00022763"/>
    </source>
</evidence>
<accession>A0A8S5M0C5</accession>
<dbReference type="GO" id="GO:0006281">
    <property type="term" value="P:DNA repair"/>
    <property type="evidence" value="ECO:0007669"/>
    <property type="project" value="UniProtKB-KW"/>
</dbReference>
<dbReference type="GO" id="GO:0003677">
    <property type="term" value="F:DNA binding"/>
    <property type="evidence" value="ECO:0007669"/>
    <property type="project" value="UniProtKB-KW"/>
</dbReference>
<dbReference type="Pfam" id="PF00717">
    <property type="entry name" value="Peptidase_S24"/>
    <property type="match status" value="1"/>
</dbReference>
<dbReference type="GO" id="GO:0009432">
    <property type="term" value="P:SOS response"/>
    <property type="evidence" value="ECO:0007669"/>
    <property type="project" value="UniProtKB-KW"/>
</dbReference>
<evidence type="ECO:0000256" key="5">
    <source>
        <dbReference type="ARBA" id="ARBA00023015"/>
    </source>
</evidence>
<dbReference type="InterPro" id="IPR010982">
    <property type="entry name" value="Lambda_DNA-bd_dom_sf"/>
</dbReference>
<comment type="similarity">
    <text evidence="1">Belongs to the peptidase S24 family.</text>
</comment>
<keyword evidence="8" id="KW-0234">DNA repair</keyword>
<evidence type="ECO:0000256" key="4">
    <source>
        <dbReference type="ARBA" id="ARBA00022813"/>
    </source>
</evidence>
<dbReference type="InterPro" id="IPR039418">
    <property type="entry name" value="LexA-like"/>
</dbReference>
<dbReference type="CDD" id="cd06529">
    <property type="entry name" value="S24_LexA-like"/>
    <property type="match status" value="1"/>
</dbReference>
<keyword evidence="3" id="KW-0378">Hydrolase</keyword>
<dbReference type="SUPFAM" id="SSF51306">
    <property type="entry name" value="LexA/Signal peptidase"/>
    <property type="match status" value="1"/>
</dbReference>
<dbReference type="PANTHER" id="PTHR40661">
    <property type="match status" value="1"/>
</dbReference>
<evidence type="ECO:0000256" key="8">
    <source>
        <dbReference type="ARBA" id="ARBA00023204"/>
    </source>
</evidence>
<keyword evidence="4" id="KW-0068">Autocatalytic cleavage</keyword>
<sequence length="218" mass="24280">MDVKESFQRRFEQALASSDLKPSELAEKTGISQATISQYRSGYSKPKQPRLMKLATALGVSPVWLMGLDVSMHDTSQESSIPDYSNIFPLQRKRVPLLGEIACGEPIFCNEGRDYIATGTDIKADFCLKARGDSMTGARIMDGDIVFIQKDAPIEDGQIYAVVIDDEATLKRVYYDAEDHMLQLVAENPAYKPLIYTGEKLDHVHILGKAIAFQSDVR</sequence>
<keyword evidence="7" id="KW-0804">Transcription</keyword>
<dbReference type="SUPFAM" id="SSF47413">
    <property type="entry name" value="lambda repressor-like DNA-binding domains"/>
    <property type="match status" value="1"/>
</dbReference>
<evidence type="ECO:0000313" key="11">
    <source>
        <dbReference type="EMBL" id="DAD75584.1"/>
    </source>
</evidence>
<dbReference type="InterPro" id="IPR015927">
    <property type="entry name" value="Peptidase_S24_S26A/B/C"/>
</dbReference>
<dbReference type="Gene3D" id="1.10.260.40">
    <property type="entry name" value="lambda repressor-like DNA-binding domains"/>
    <property type="match status" value="1"/>
</dbReference>
<evidence type="ECO:0000256" key="6">
    <source>
        <dbReference type="ARBA" id="ARBA00023125"/>
    </source>
</evidence>
<organism evidence="11">
    <name type="scientific">Siphoviridae sp. ctr0N4</name>
    <dbReference type="NCBI Taxonomy" id="2826473"/>
    <lineage>
        <taxon>Viruses</taxon>
        <taxon>Duplodnaviria</taxon>
        <taxon>Heunggongvirae</taxon>
        <taxon>Uroviricota</taxon>
        <taxon>Caudoviricetes</taxon>
    </lineage>
</organism>
<keyword evidence="5" id="KW-0805">Transcription regulation</keyword>
<dbReference type="InterPro" id="IPR036286">
    <property type="entry name" value="LexA/Signal_pep-like_sf"/>
</dbReference>
<dbReference type="Gene3D" id="2.10.109.10">
    <property type="entry name" value="Umud Fragment, subunit A"/>
    <property type="match status" value="1"/>
</dbReference>
<dbReference type="SMART" id="SM00530">
    <property type="entry name" value="HTH_XRE"/>
    <property type="match status" value="1"/>
</dbReference>
<reference evidence="11" key="1">
    <citation type="journal article" date="2021" name="Proc. Natl. Acad. Sci. U.S.A.">
        <title>A Catalog of Tens of Thousands of Viruses from Human Metagenomes Reveals Hidden Associations with Chronic Diseases.</title>
        <authorList>
            <person name="Tisza M.J."/>
            <person name="Buck C.B."/>
        </authorList>
    </citation>
    <scope>NUCLEOTIDE SEQUENCE</scope>
    <source>
        <strain evidence="11">Ctr0N4</strain>
    </source>
</reference>
<evidence type="ECO:0000256" key="1">
    <source>
        <dbReference type="ARBA" id="ARBA00007484"/>
    </source>
</evidence>
<keyword evidence="9" id="KW-0742">SOS response</keyword>
<dbReference type="InterPro" id="IPR001387">
    <property type="entry name" value="Cro/C1-type_HTH"/>
</dbReference>
<proteinExistence type="inferred from homology"/>
<feature type="domain" description="HTH cro/C1-type" evidence="10">
    <location>
        <begin position="23"/>
        <end position="65"/>
    </location>
</feature>
<dbReference type="CDD" id="cd00093">
    <property type="entry name" value="HTH_XRE"/>
    <property type="match status" value="1"/>
</dbReference>